<dbReference type="EMBL" id="JACIGM010000010">
    <property type="protein sequence ID" value="MBB4276699.1"/>
    <property type="molecule type" value="Genomic_DNA"/>
</dbReference>
<reference evidence="1 2" key="1">
    <citation type="submission" date="2020-08" db="EMBL/GenBank/DDBJ databases">
        <title>Genomic Encyclopedia of Type Strains, Phase IV (KMG-V): Genome sequencing to study the core and pangenomes of soil and plant-associated prokaryotes.</title>
        <authorList>
            <person name="Whitman W."/>
        </authorList>
    </citation>
    <scope>NUCLEOTIDE SEQUENCE [LARGE SCALE GENOMIC DNA]</scope>
    <source>
        <strain evidence="1 2">SEMIA 402</strain>
    </source>
</reference>
<dbReference type="Proteomes" id="UP000533641">
    <property type="component" value="Unassembled WGS sequence"/>
</dbReference>
<dbReference type="Gene3D" id="3.40.50.150">
    <property type="entry name" value="Vaccinia Virus protein VP39"/>
    <property type="match status" value="1"/>
</dbReference>
<comment type="caution">
    <text evidence="1">The sequence shown here is derived from an EMBL/GenBank/DDBJ whole genome shotgun (WGS) entry which is preliminary data.</text>
</comment>
<organism evidence="1 2">
    <name type="scientific">Rhizobium mongolense</name>
    <dbReference type="NCBI Taxonomy" id="57676"/>
    <lineage>
        <taxon>Bacteria</taxon>
        <taxon>Pseudomonadati</taxon>
        <taxon>Pseudomonadota</taxon>
        <taxon>Alphaproteobacteria</taxon>
        <taxon>Hyphomicrobiales</taxon>
        <taxon>Rhizobiaceae</taxon>
        <taxon>Rhizobium/Agrobacterium group</taxon>
        <taxon>Rhizobium</taxon>
    </lineage>
</organism>
<evidence type="ECO:0008006" key="3">
    <source>
        <dbReference type="Google" id="ProtNLM"/>
    </source>
</evidence>
<dbReference type="InterPro" id="IPR029063">
    <property type="entry name" value="SAM-dependent_MTases_sf"/>
</dbReference>
<dbReference type="Pfam" id="PF13578">
    <property type="entry name" value="Methyltransf_24"/>
    <property type="match status" value="1"/>
</dbReference>
<gene>
    <name evidence="1" type="ORF">GGE12_004496</name>
</gene>
<proteinExistence type="predicted"/>
<dbReference type="SUPFAM" id="SSF53335">
    <property type="entry name" value="S-adenosyl-L-methionine-dependent methyltransferases"/>
    <property type="match status" value="1"/>
</dbReference>
<protein>
    <recommendedName>
        <fullName evidence="3">Methyltransferase family protein</fullName>
    </recommendedName>
</protein>
<name>A0A7W6RQA5_9HYPH</name>
<evidence type="ECO:0000313" key="1">
    <source>
        <dbReference type="EMBL" id="MBB4276699.1"/>
    </source>
</evidence>
<dbReference type="AlphaFoldDB" id="A0A7W6RQA5"/>
<accession>A0A7W6RQA5</accession>
<sequence length="251" mass="28704">MSSGFLHKYFLNHSGKMIHKWLHYFDIYERHLERFRGKNFHFLEIGVAHGGSQEMWRSYFGPEARMSCLDIRDLSHNVPRETAKFYRGSQTDRAILDRIIRENGAIDVVLDDGSHQSEHVIASFEHLYPKMSPNGLYMVEDIMCSYLKKYDGGLRKAGTAMEYFKSLSDNLNFMHTPDISNEDPVGNSTDSVTFYDGVVVLERRPKAHPQWARTGYASFYGPIAFCPQFPDGAPADDGYKSGIKATVKIDK</sequence>
<dbReference type="RefSeq" id="WP_183927423.1">
    <property type="nucleotide sequence ID" value="NZ_JACIGM010000010.1"/>
</dbReference>
<evidence type="ECO:0000313" key="2">
    <source>
        <dbReference type="Proteomes" id="UP000533641"/>
    </source>
</evidence>